<dbReference type="Gene3D" id="1.25.40.20">
    <property type="entry name" value="Ankyrin repeat-containing domain"/>
    <property type="match status" value="2"/>
</dbReference>
<dbReference type="VEuPathDB" id="FungiDB:MAPG_02109"/>
<gene>
    <name evidence="6" type="ORF">MAPG_02109</name>
</gene>
<reference evidence="7" key="4">
    <citation type="journal article" date="2015" name="G3 (Bethesda)">
        <title>Genome sequences of three phytopathogenic species of the Magnaporthaceae family of fungi.</title>
        <authorList>
            <person name="Okagaki L.H."/>
            <person name="Nunes C.C."/>
            <person name="Sailsbery J."/>
            <person name="Clay B."/>
            <person name="Brown D."/>
            <person name="John T."/>
            <person name="Oh Y."/>
            <person name="Young N."/>
            <person name="Fitzgerald M."/>
            <person name="Haas B.J."/>
            <person name="Zeng Q."/>
            <person name="Young S."/>
            <person name="Adiconis X."/>
            <person name="Fan L."/>
            <person name="Levin J.Z."/>
            <person name="Mitchell T.K."/>
            <person name="Okubara P.A."/>
            <person name="Farman M.L."/>
            <person name="Kohn L.M."/>
            <person name="Birren B."/>
            <person name="Ma L.-J."/>
            <person name="Dean R.A."/>
        </authorList>
    </citation>
    <scope>NUCLEOTIDE SEQUENCE</scope>
    <source>
        <strain evidence="7">ATCC 64411 / 73-15</strain>
    </source>
</reference>
<accession>A0A0C4DQG9</accession>
<dbReference type="PANTHER" id="PTHR24198:SF165">
    <property type="entry name" value="ANKYRIN REPEAT-CONTAINING PROTEIN-RELATED"/>
    <property type="match status" value="1"/>
</dbReference>
<evidence type="ECO:0000256" key="3">
    <source>
        <dbReference type="PROSITE-ProRule" id="PRU00023"/>
    </source>
</evidence>
<dbReference type="InterPro" id="IPR025676">
    <property type="entry name" value="Clr5_dom"/>
</dbReference>
<dbReference type="EMBL" id="GL876967">
    <property type="protein sequence ID" value="KLU83042.1"/>
    <property type="molecule type" value="Genomic_DNA"/>
</dbReference>
<dbReference type="OrthoDB" id="539213at2759"/>
<dbReference type="PROSITE" id="PS50297">
    <property type="entry name" value="ANK_REP_REGION"/>
    <property type="match status" value="3"/>
</dbReference>
<dbReference type="SUPFAM" id="SSF48403">
    <property type="entry name" value="Ankyrin repeat"/>
    <property type="match status" value="1"/>
</dbReference>
<dbReference type="SMART" id="SM00248">
    <property type="entry name" value="ANK"/>
    <property type="match status" value="7"/>
</dbReference>
<reference evidence="6" key="3">
    <citation type="submission" date="2011-03" db="EMBL/GenBank/DDBJ databases">
        <title>Annotation of Magnaporthe poae ATCC 64411.</title>
        <authorList>
            <person name="Ma L.-J."/>
            <person name="Dead R."/>
            <person name="Young S.K."/>
            <person name="Zeng Q."/>
            <person name="Gargeya S."/>
            <person name="Fitzgerald M."/>
            <person name="Haas B."/>
            <person name="Abouelleil A."/>
            <person name="Alvarado L."/>
            <person name="Arachchi H.M."/>
            <person name="Berlin A."/>
            <person name="Brown A."/>
            <person name="Chapman S.B."/>
            <person name="Chen Z."/>
            <person name="Dunbar C."/>
            <person name="Freedman E."/>
            <person name="Gearin G."/>
            <person name="Gellesch M."/>
            <person name="Goldberg J."/>
            <person name="Griggs A."/>
            <person name="Gujja S."/>
            <person name="Heiman D."/>
            <person name="Howarth C."/>
            <person name="Larson L."/>
            <person name="Lui A."/>
            <person name="MacDonald P.J.P."/>
            <person name="Mehta T."/>
            <person name="Montmayeur A."/>
            <person name="Murphy C."/>
            <person name="Neiman D."/>
            <person name="Pearson M."/>
            <person name="Priest M."/>
            <person name="Roberts A."/>
            <person name="Saif S."/>
            <person name="Shea T."/>
            <person name="Shenoy N."/>
            <person name="Sisk P."/>
            <person name="Stolte C."/>
            <person name="Sykes S."/>
            <person name="Yandava C."/>
            <person name="Wortman J."/>
            <person name="Nusbaum C."/>
            <person name="Birren B."/>
        </authorList>
    </citation>
    <scope>NUCLEOTIDE SEQUENCE</scope>
    <source>
        <strain evidence="6">ATCC 64411</strain>
    </source>
</reference>
<dbReference type="PROSITE" id="PS50088">
    <property type="entry name" value="ANK_REPEAT"/>
    <property type="match status" value="3"/>
</dbReference>
<dbReference type="EMBL" id="ADBL01000535">
    <property type="status" value="NOT_ANNOTATED_CDS"/>
    <property type="molecule type" value="Genomic_DNA"/>
</dbReference>
<sequence>MSSRHIPRHAWEEKKHIIMALAANNPLKDVVKLMREQHQFNATIVQYEYHLREWRAPPKYLKGDAWVKVIAAYRSLVSQHGTVRVLVSNIPLSTEQLKRKERLYVKKPGLRSRPHPTGGDTSLPDVVSFQRQSADGTWLPLVPGPQSGESDAAPNLEATHMDNAMPAPCLAPDPTGTRVLSLEEEEEEEDISLSIATSPVGVSNPQPLGDSISSRPRASASLVTRTELHEERSRNFCSAILPRSGSPQSLAAVIGVTPFGCREPGLSSHLTFQPPFGLSPPLRGPPSVFAGFDFDAIAELDLSSHLNFRPFLGQSPPPPSPPSRFAGIDVDAIAANWQATAADTLAFEKPTEILVRQLKSIFLNFEKLEIHTNTGGFRPGRTESPFPSTYKGANFHPAEHRHDFGDSVSQQNRHLLQGSPLGTIGFAECLQGNVADTDVPRSVLLALANNFAGLEHVEIGEIIPWISRSKNGSPLIQQLLRDKRNPHVRAIAESLLKASVEAQSVAAFRQIVASGTVDIDAVVFRDGWKRYTVLEMSAALQNLSLVQAILAVRPKIEEPISVLTSDWSEPSGAFACLVEPLTKHDASISSDFEEIAYLLYGAGAYIRPRSLSYLMTKGESGIRLALSLASKLAPTQHEGLISAGFLRYSIEGFQNQDMSLNFIKGIFNICYDEHRWACKHDKAIRSRNEDLIRLLEKSGSLKHLQKGIGFGEAITAASETGNLAYVQKLLHISPRTPLRHIINAVEASIGAGHDEVTSALVAAGSGGDLLIALLRHDWHVILDRRSDPQHPQRCYELLTDWRELRAPWDSFFAHLVGKGDHQMILEAAKLFPVKTSKDTHWGVPWKNMNREVLPLLCEYKLLSERRLTLYLQEALEKGDDSMVDLAIRLGANPVNSRVLELAVIHTPHILPSILSQVPRPVLEFVARGNENYDPTVWTTWRAIQTALSQGLSGLPSLKSLFESGLVRMQTLHILFNSRENGMNYIADLRDAIMAIEGDHDNFAVVRYLVDSGCDPNTHEDARLLSFRGVRSEATALLQAVATKYVGLVELLIQRGANVNQRTTGHIYRTPLQKAAELGSLDIVKLLLDHGANVNAAAAAKPDGEMVRYLVGGWSGATALQLAAISGNCAVACELLERGAYLHMAPCEYKGRWPLEGAAEHGRMSMVELLWEYGSGIFPDSVVDRAMELAEGNGHLACRDLLGSLRAKKRQLGDAASIDWMAPVF</sequence>
<reference evidence="6" key="2">
    <citation type="submission" date="2010-05" db="EMBL/GenBank/DDBJ databases">
        <title>The Genome Sequence of Magnaporthe poae strain ATCC 64411.</title>
        <authorList>
            <consortium name="The Broad Institute Genome Sequencing Platform"/>
            <consortium name="Broad Institute Genome Sequencing Center for Infectious Disease"/>
            <person name="Ma L.-J."/>
            <person name="Dead R."/>
            <person name="Young S."/>
            <person name="Zeng Q."/>
            <person name="Koehrsen M."/>
            <person name="Alvarado L."/>
            <person name="Berlin A."/>
            <person name="Chapman S.B."/>
            <person name="Chen Z."/>
            <person name="Freedman E."/>
            <person name="Gellesch M."/>
            <person name="Goldberg J."/>
            <person name="Griggs A."/>
            <person name="Gujja S."/>
            <person name="Heilman E.R."/>
            <person name="Heiman D."/>
            <person name="Hepburn T."/>
            <person name="Howarth C."/>
            <person name="Jen D."/>
            <person name="Larson L."/>
            <person name="Mehta T."/>
            <person name="Neiman D."/>
            <person name="Pearson M."/>
            <person name="Roberts A."/>
            <person name="Saif S."/>
            <person name="Shea T."/>
            <person name="Shenoy N."/>
            <person name="Sisk P."/>
            <person name="Stolte C."/>
            <person name="Sykes S."/>
            <person name="Walk T."/>
            <person name="White J."/>
            <person name="Yandava C."/>
            <person name="Haas B."/>
            <person name="Nusbaum C."/>
            <person name="Birren B."/>
        </authorList>
    </citation>
    <scope>NUCLEOTIDE SEQUENCE</scope>
    <source>
        <strain evidence="6">ATCC 64411</strain>
    </source>
</reference>
<evidence type="ECO:0000313" key="7">
    <source>
        <dbReference type="EnsemblFungi" id="MAPG_02109T0"/>
    </source>
</evidence>
<dbReference type="Pfam" id="PF14420">
    <property type="entry name" value="Clr5"/>
    <property type="match status" value="1"/>
</dbReference>
<feature type="domain" description="Clr5" evidence="5">
    <location>
        <begin position="8"/>
        <end position="55"/>
    </location>
</feature>
<evidence type="ECO:0000256" key="1">
    <source>
        <dbReference type="ARBA" id="ARBA00022737"/>
    </source>
</evidence>
<dbReference type="EnsemblFungi" id="MAPG_02109T0">
    <property type="protein sequence ID" value="MAPG_02109T0"/>
    <property type="gene ID" value="MAPG_02109"/>
</dbReference>
<proteinExistence type="predicted"/>
<dbReference type="eggNOG" id="KOG0508">
    <property type="taxonomic scope" value="Eukaryota"/>
</dbReference>
<feature type="repeat" description="ANK" evidence="3">
    <location>
        <begin position="1114"/>
        <end position="1146"/>
    </location>
</feature>
<dbReference type="PANTHER" id="PTHR24198">
    <property type="entry name" value="ANKYRIN REPEAT AND PROTEIN KINASE DOMAIN-CONTAINING PROTEIN"/>
    <property type="match status" value="1"/>
</dbReference>
<dbReference type="Proteomes" id="UP000011715">
    <property type="component" value="Unassembled WGS sequence"/>
</dbReference>
<dbReference type="InterPro" id="IPR002110">
    <property type="entry name" value="Ankyrin_rpt"/>
</dbReference>
<evidence type="ECO:0000256" key="2">
    <source>
        <dbReference type="ARBA" id="ARBA00023043"/>
    </source>
</evidence>
<reference evidence="7" key="5">
    <citation type="submission" date="2015-06" db="UniProtKB">
        <authorList>
            <consortium name="EnsemblFungi"/>
        </authorList>
    </citation>
    <scope>IDENTIFICATION</scope>
    <source>
        <strain evidence="7">ATCC 64411</strain>
    </source>
</reference>
<dbReference type="InterPro" id="IPR036770">
    <property type="entry name" value="Ankyrin_rpt-contain_sf"/>
</dbReference>
<keyword evidence="2 3" id="KW-0040">ANK repeat</keyword>
<protein>
    <recommendedName>
        <fullName evidence="5">Clr5 domain-containing protein</fullName>
    </recommendedName>
</protein>
<dbReference type="AlphaFoldDB" id="A0A0C4DQG9"/>
<evidence type="ECO:0000259" key="5">
    <source>
        <dbReference type="Pfam" id="PF14420"/>
    </source>
</evidence>
<dbReference type="Pfam" id="PF12796">
    <property type="entry name" value="Ank_2"/>
    <property type="match status" value="1"/>
</dbReference>
<name>A0A0C4DQG9_MAGP6</name>
<evidence type="ECO:0000313" key="6">
    <source>
        <dbReference type="EMBL" id="KLU83042.1"/>
    </source>
</evidence>
<feature type="repeat" description="ANK" evidence="3">
    <location>
        <begin position="1066"/>
        <end position="1098"/>
    </location>
</feature>
<dbReference type="STRING" id="644358.A0A0C4DQG9"/>
<feature type="repeat" description="ANK" evidence="3">
    <location>
        <begin position="1031"/>
        <end position="1063"/>
    </location>
</feature>
<organism evidence="7 8">
    <name type="scientific">Magnaporthiopsis poae (strain ATCC 64411 / 73-15)</name>
    <name type="common">Kentucky bluegrass fungus</name>
    <name type="synonym">Magnaporthe poae</name>
    <dbReference type="NCBI Taxonomy" id="644358"/>
    <lineage>
        <taxon>Eukaryota</taxon>
        <taxon>Fungi</taxon>
        <taxon>Dikarya</taxon>
        <taxon>Ascomycota</taxon>
        <taxon>Pezizomycotina</taxon>
        <taxon>Sordariomycetes</taxon>
        <taxon>Sordariomycetidae</taxon>
        <taxon>Magnaporthales</taxon>
        <taxon>Magnaporthaceae</taxon>
        <taxon>Magnaporthiopsis</taxon>
    </lineage>
</organism>
<evidence type="ECO:0000313" key="8">
    <source>
        <dbReference type="Proteomes" id="UP000011715"/>
    </source>
</evidence>
<dbReference type="GO" id="GO:0005737">
    <property type="term" value="C:cytoplasm"/>
    <property type="evidence" value="ECO:0007669"/>
    <property type="project" value="TreeGrafter"/>
</dbReference>
<reference evidence="8" key="1">
    <citation type="submission" date="2010-05" db="EMBL/GenBank/DDBJ databases">
        <title>The genome sequence of Magnaporthe poae strain ATCC 64411.</title>
        <authorList>
            <person name="Ma L.-J."/>
            <person name="Dead R."/>
            <person name="Young S."/>
            <person name="Zeng Q."/>
            <person name="Koehrsen M."/>
            <person name="Alvarado L."/>
            <person name="Berlin A."/>
            <person name="Chapman S.B."/>
            <person name="Chen Z."/>
            <person name="Freedman E."/>
            <person name="Gellesch M."/>
            <person name="Goldberg J."/>
            <person name="Griggs A."/>
            <person name="Gujja S."/>
            <person name="Heilman E.R."/>
            <person name="Heiman D."/>
            <person name="Hepburn T."/>
            <person name="Howarth C."/>
            <person name="Jen D."/>
            <person name="Larson L."/>
            <person name="Mehta T."/>
            <person name="Neiman D."/>
            <person name="Pearson M."/>
            <person name="Roberts A."/>
            <person name="Saif S."/>
            <person name="Shea T."/>
            <person name="Shenoy N."/>
            <person name="Sisk P."/>
            <person name="Stolte C."/>
            <person name="Sykes S."/>
            <person name="Walk T."/>
            <person name="White J."/>
            <person name="Yandava C."/>
            <person name="Haas B."/>
            <person name="Nusbaum C."/>
            <person name="Birren B."/>
        </authorList>
    </citation>
    <scope>NUCLEOTIDE SEQUENCE [LARGE SCALE GENOMIC DNA]</scope>
    <source>
        <strain evidence="8">ATCC 64411 / 73-15</strain>
    </source>
</reference>
<keyword evidence="1" id="KW-0677">Repeat</keyword>
<evidence type="ECO:0000256" key="4">
    <source>
        <dbReference type="SAM" id="MobiDB-lite"/>
    </source>
</evidence>
<feature type="region of interest" description="Disordered" evidence="4">
    <location>
        <begin position="198"/>
        <end position="218"/>
    </location>
</feature>
<keyword evidence="8" id="KW-1185">Reference proteome</keyword>